<dbReference type="PANTHER" id="PTHR11102:SF160">
    <property type="entry name" value="ERAD-ASSOCIATED E3 UBIQUITIN-PROTEIN LIGASE COMPONENT HRD3"/>
    <property type="match status" value="1"/>
</dbReference>
<dbReference type="Gene3D" id="1.25.40.10">
    <property type="entry name" value="Tetratricopeptide repeat domain"/>
    <property type="match status" value="2"/>
</dbReference>
<dbReference type="EMBL" id="MCFF01000008">
    <property type="protein sequence ID" value="ORZ24773.1"/>
    <property type="molecule type" value="Genomic_DNA"/>
</dbReference>
<evidence type="ECO:0000313" key="3">
    <source>
        <dbReference type="EMBL" id="ORZ24773.1"/>
    </source>
</evidence>
<dbReference type="Proteomes" id="UP000193648">
    <property type="component" value="Unassembled WGS sequence"/>
</dbReference>
<feature type="compositionally biased region" description="Basic and acidic residues" evidence="2">
    <location>
        <begin position="166"/>
        <end position="175"/>
    </location>
</feature>
<evidence type="ECO:0000313" key="4">
    <source>
        <dbReference type="Proteomes" id="UP000193648"/>
    </source>
</evidence>
<dbReference type="PANTHER" id="PTHR11102">
    <property type="entry name" value="SEL-1-LIKE PROTEIN"/>
    <property type="match status" value="1"/>
</dbReference>
<sequence>MKATEKRLQAFHLSDPGGSPAALLGIKRIRARFDHKTQEHIILWNDITSVYKEANHIEIGGEVLSFLTDENFEYLRPLRIRAELDDVLDVVILSQAGTSGEPGITITQRRVEEPVVPKLSEVDTLNSNTEADSNSTKSLETDMKDLPVKEDGTDCPVVVESQGECIPRDESKSSEKSTTPESEGLAAALAKAVKEDAVIQVMLGYMYFSGNGVLQDYTEAFDWYFKAASQGHAAAQYNLGKMYYDGNGTPQDYAKAFEWYHKAASQGYASAQCNLGEMYYDGNGTLQDYAKAFEWYLKAANQGEAVAQYNLGQMYHEGNGVPQDYSKAIDWYLKAANQGNADAQYTLGVIYHNGDGVTLDYSKAIDWYLKAANQGDTDSQRIIASMYHDGKGVSRNLAKAKRWYQKAADQGDTDAQYTLDQLER</sequence>
<dbReference type="InterPro" id="IPR050767">
    <property type="entry name" value="Sel1_AlgK"/>
</dbReference>
<dbReference type="GeneID" id="33563191"/>
<reference evidence="3 4" key="1">
    <citation type="submission" date="2016-07" db="EMBL/GenBank/DDBJ databases">
        <title>Pervasive Adenine N6-methylation of Active Genes in Fungi.</title>
        <authorList>
            <consortium name="DOE Joint Genome Institute"/>
            <person name="Mondo S.J."/>
            <person name="Dannebaum R.O."/>
            <person name="Kuo R.C."/>
            <person name="Labutti K."/>
            <person name="Haridas S."/>
            <person name="Kuo A."/>
            <person name="Salamov A."/>
            <person name="Ahrendt S.R."/>
            <person name="Lipzen A."/>
            <person name="Sullivan W."/>
            <person name="Andreopoulos W.B."/>
            <person name="Clum A."/>
            <person name="Lindquist E."/>
            <person name="Daum C."/>
            <person name="Ramamoorthy G.K."/>
            <person name="Gryganskyi A."/>
            <person name="Culley D."/>
            <person name="Magnuson J.K."/>
            <person name="James T.Y."/>
            <person name="O'Malley M.A."/>
            <person name="Stajich J.E."/>
            <person name="Spatafora J.W."/>
            <person name="Visel A."/>
            <person name="Grigoriev I.V."/>
        </authorList>
    </citation>
    <scope>NUCLEOTIDE SEQUENCE [LARGE SCALE GENOMIC DNA]</scope>
    <source>
        <strain evidence="3 4">NRRL 3116</strain>
    </source>
</reference>
<accession>A0A1Y2GUN3</accession>
<evidence type="ECO:0000256" key="2">
    <source>
        <dbReference type="SAM" id="MobiDB-lite"/>
    </source>
</evidence>
<dbReference type="InterPro" id="IPR006597">
    <property type="entry name" value="Sel1-like"/>
</dbReference>
<dbReference type="AlphaFoldDB" id="A0A1Y2GUN3"/>
<dbReference type="SMART" id="SM00671">
    <property type="entry name" value="SEL1"/>
    <property type="match status" value="6"/>
</dbReference>
<keyword evidence="4" id="KW-1185">Reference proteome</keyword>
<dbReference type="Pfam" id="PF08238">
    <property type="entry name" value="Sel1"/>
    <property type="match status" value="6"/>
</dbReference>
<dbReference type="OrthoDB" id="272077at2759"/>
<dbReference type="InterPro" id="IPR011990">
    <property type="entry name" value="TPR-like_helical_dom_sf"/>
</dbReference>
<evidence type="ECO:0000256" key="1">
    <source>
        <dbReference type="ARBA" id="ARBA00038101"/>
    </source>
</evidence>
<organism evidence="3 4">
    <name type="scientific">Lobosporangium transversale</name>
    <dbReference type="NCBI Taxonomy" id="64571"/>
    <lineage>
        <taxon>Eukaryota</taxon>
        <taxon>Fungi</taxon>
        <taxon>Fungi incertae sedis</taxon>
        <taxon>Mucoromycota</taxon>
        <taxon>Mortierellomycotina</taxon>
        <taxon>Mortierellomycetes</taxon>
        <taxon>Mortierellales</taxon>
        <taxon>Mortierellaceae</taxon>
        <taxon>Lobosporangium</taxon>
    </lineage>
</organism>
<name>A0A1Y2GUN3_9FUNG</name>
<comment type="similarity">
    <text evidence="1">Belongs to the sel-1 family.</text>
</comment>
<dbReference type="InParanoid" id="A0A1Y2GUN3"/>
<feature type="region of interest" description="Disordered" evidence="2">
    <location>
        <begin position="161"/>
        <end position="181"/>
    </location>
</feature>
<dbReference type="STRING" id="64571.A0A1Y2GUN3"/>
<comment type="caution">
    <text evidence="3">The sequence shown here is derived from an EMBL/GenBank/DDBJ whole genome shotgun (WGS) entry which is preliminary data.</text>
</comment>
<protein>
    <recommendedName>
        <fullName evidence="5">Sel1 repeat family protein</fullName>
    </recommendedName>
</protein>
<gene>
    <name evidence="3" type="ORF">BCR41DRAFT_319351</name>
</gene>
<evidence type="ECO:0008006" key="5">
    <source>
        <dbReference type="Google" id="ProtNLM"/>
    </source>
</evidence>
<dbReference type="RefSeq" id="XP_021883754.1">
    <property type="nucleotide sequence ID" value="XM_022021347.1"/>
</dbReference>
<proteinExistence type="inferred from homology"/>
<dbReference type="SUPFAM" id="SSF81901">
    <property type="entry name" value="HCP-like"/>
    <property type="match status" value="2"/>
</dbReference>